<sequence length="280" mass="30193">MRQSRLGAIAVIAALAALVLAVGGCSVGATTKEYKDPSVPIEVEKGSSFAIVLDSNPTTGYQWQFASAFDEKIISLDKTEYIKTEPVTIGSGGEEKWTFSAEDMGEATISLTYVRPWETPSEPPQQTEGSETTEGAEEANVAAEEGATVVTFHVIVVKKGSQTATPKKYEDEGQTIEAEKNVQFEIVLEANHTTGYQWQLAEPLDDSILEIVNTQYESSAKKEGEVGAGGEETWTFKPVGAGNAKISLEKVRPWETGVAPVEEKVFNVTVAEPEDATSEH</sequence>
<evidence type="ECO:0000313" key="5">
    <source>
        <dbReference type="EMBL" id="OFW56795.1"/>
    </source>
</evidence>
<keyword evidence="1" id="KW-0646">Protease inhibitor</keyword>
<proteinExistence type="predicted"/>
<protein>
    <recommendedName>
        <fullName evidence="4">Proteinase inhibitor I42 chagasin domain-containing protein</fullName>
    </recommendedName>
</protein>
<dbReference type="InterPro" id="IPR036331">
    <property type="entry name" value="Chagasin-like_sf"/>
</dbReference>
<dbReference type="PANTHER" id="PTHR36530:SF1">
    <property type="entry name" value="AMOEBIASIN-1"/>
    <property type="match status" value="1"/>
</dbReference>
<evidence type="ECO:0000256" key="2">
    <source>
        <dbReference type="ARBA" id="ARBA00022704"/>
    </source>
</evidence>
<dbReference type="GO" id="GO:0004869">
    <property type="term" value="F:cysteine-type endopeptidase inhibitor activity"/>
    <property type="evidence" value="ECO:0007669"/>
    <property type="project" value="UniProtKB-KW"/>
</dbReference>
<dbReference type="PROSITE" id="PS51257">
    <property type="entry name" value="PROKAR_LIPOPROTEIN"/>
    <property type="match status" value="1"/>
</dbReference>
<evidence type="ECO:0000256" key="3">
    <source>
        <dbReference type="SAM" id="MobiDB-lite"/>
    </source>
</evidence>
<keyword evidence="2" id="KW-0789">Thiol protease inhibitor</keyword>
<dbReference type="Gene3D" id="2.60.40.2020">
    <property type="match status" value="2"/>
</dbReference>
<dbReference type="InterPro" id="IPR018990">
    <property type="entry name" value="Prot_inh_I42_chagasin"/>
</dbReference>
<gene>
    <name evidence="5" type="ORF">A2Y75_06385</name>
</gene>
<feature type="domain" description="Proteinase inhibitor I42 chagasin" evidence="4">
    <location>
        <begin position="43"/>
        <end position="125"/>
    </location>
</feature>
<dbReference type="AlphaFoldDB" id="A0A1F2WIU3"/>
<dbReference type="PANTHER" id="PTHR36530">
    <property type="entry name" value="INHIBITOR OF CYSTEINE PEPTIDASE"/>
    <property type="match status" value="1"/>
</dbReference>
<accession>A0A1F2WIU3</accession>
<name>A0A1F2WIU3_9ACTN</name>
<evidence type="ECO:0000259" key="4">
    <source>
        <dbReference type="Pfam" id="PF09394"/>
    </source>
</evidence>
<feature type="domain" description="Proteinase inhibitor I42 chagasin" evidence="4">
    <location>
        <begin position="179"/>
        <end position="270"/>
    </location>
</feature>
<organism evidence="5 6">
    <name type="scientific">Candidatus Solincola sediminis</name>
    <dbReference type="NCBI Taxonomy" id="1797199"/>
    <lineage>
        <taxon>Bacteria</taxon>
        <taxon>Bacillati</taxon>
        <taxon>Actinomycetota</taxon>
        <taxon>Candidatus Geothermincolia</taxon>
        <taxon>Candidatus Geothermincolales</taxon>
        <taxon>Candidatus Geothermincolaceae</taxon>
        <taxon>Candidatus Solincola</taxon>
    </lineage>
</organism>
<dbReference type="InterPro" id="IPR052781">
    <property type="entry name" value="Cys_protease_inhibitor_I42"/>
</dbReference>
<evidence type="ECO:0000313" key="6">
    <source>
        <dbReference type="Proteomes" id="UP000177876"/>
    </source>
</evidence>
<dbReference type="EMBL" id="MELK01000040">
    <property type="protein sequence ID" value="OFW56795.1"/>
    <property type="molecule type" value="Genomic_DNA"/>
</dbReference>
<comment type="caution">
    <text evidence="5">The sequence shown here is derived from an EMBL/GenBank/DDBJ whole genome shotgun (WGS) entry which is preliminary data.</text>
</comment>
<feature type="region of interest" description="Disordered" evidence="3">
    <location>
        <begin position="116"/>
        <end position="141"/>
    </location>
</feature>
<evidence type="ECO:0000256" key="1">
    <source>
        <dbReference type="ARBA" id="ARBA00022690"/>
    </source>
</evidence>
<feature type="compositionally biased region" description="Low complexity" evidence="3">
    <location>
        <begin position="124"/>
        <end position="141"/>
    </location>
</feature>
<reference evidence="5 6" key="1">
    <citation type="journal article" date="2016" name="Nat. Commun.">
        <title>Thousands of microbial genomes shed light on interconnected biogeochemical processes in an aquifer system.</title>
        <authorList>
            <person name="Anantharaman K."/>
            <person name="Brown C.T."/>
            <person name="Hug L.A."/>
            <person name="Sharon I."/>
            <person name="Castelle C.J."/>
            <person name="Probst A.J."/>
            <person name="Thomas B.C."/>
            <person name="Singh A."/>
            <person name="Wilkins M.J."/>
            <person name="Karaoz U."/>
            <person name="Brodie E.L."/>
            <person name="Williams K.H."/>
            <person name="Hubbard S.S."/>
            <person name="Banfield J.F."/>
        </authorList>
    </citation>
    <scope>NUCLEOTIDE SEQUENCE [LARGE SCALE GENOMIC DNA]</scope>
</reference>
<dbReference type="Pfam" id="PF09394">
    <property type="entry name" value="Inhibitor_I42"/>
    <property type="match status" value="2"/>
</dbReference>
<dbReference type="SUPFAM" id="SSF141066">
    <property type="entry name" value="ICP-like"/>
    <property type="match status" value="2"/>
</dbReference>
<dbReference type="Proteomes" id="UP000177876">
    <property type="component" value="Unassembled WGS sequence"/>
</dbReference>